<evidence type="ECO:0000256" key="4">
    <source>
        <dbReference type="ARBA" id="ARBA00022842"/>
    </source>
</evidence>
<dbReference type="SUPFAM" id="SSF56655">
    <property type="entry name" value="Carbohydrate phosphatase"/>
    <property type="match status" value="1"/>
</dbReference>
<evidence type="ECO:0000256" key="3">
    <source>
        <dbReference type="ARBA" id="ARBA00022723"/>
    </source>
</evidence>
<dbReference type="PANTHER" id="PTHR43028:SF5">
    <property type="entry name" value="3'(2'),5'-BISPHOSPHATE NUCLEOTIDASE 1"/>
    <property type="match status" value="1"/>
</dbReference>
<dbReference type="InterPro" id="IPR000760">
    <property type="entry name" value="Inositol_monophosphatase-like"/>
</dbReference>
<keyword evidence="2" id="KW-0452">Lithium</keyword>
<evidence type="ECO:0000256" key="5">
    <source>
        <dbReference type="ARBA" id="ARBA00044465"/>
    </source>
</evidence>
<keyword evidence="4 7" id="KW-0460">Magnesium</keyword>
<evidence type="ECO:0000256" key="7">
    <source>
        <dbReference type="PIRSR" id="PIRSR600760-2"/>
    </source>
</evidence>
<evidence type="ECO:0000256" key="6">
    <source>
        <dbReference type="ARBA" id="ARBA00044478"/>
    </source>
</evidence>
<dbReference type="Gene3D" id="3.30.540.10">
    <property type="entry name" value="Fructose-1,6-Bisphosphatase, subunit A, domain 1"/>
    <property type="match status" value="1"/>
</dbReference>
<evidence type="ECO:0000256" key="2">
    <source>
        <dbReference type="ARBA" id="ARBA00022671"/>
    </source>
</evidence>
<feature type="binding site" evidence="7">
    <location>
        <position position="330"/>
    </location>
    <ligand>
        <name>Mg(2+)</name>
        <dbReference type="ChEBI" id="CHEBI:18420"/>
        <label>1</label>
        <note>catalytic</note>
    </ligand>
</feature>
<dbReference type="Pfam" id="PF00459">
    <property type="entry name" value="Inositol_P"/>
    <property type="match status" value="1"/>
</dbReference>
<dbReference type="PANTHER" id="PTHR43028">
    <property type="entry name" value="3'(2'),5'-BISPHOSPHATE NUCLEOTIDASE 1"/>
    <property type="match status" value="1"/>
</dbReference>
<dbReference type="AlphaFoldDB" id="A0A7S2U9K4"/>
<evidence type="ECO:0000313" key="9">
    <source>
        <dbReference type="EMBL" id="CAD9812895.1"/>
    </source>
</evidence>
<feature type="compositionally biased region" description="Polar residues" evidence="8">
    <location>
        <begin position="55"/>
        <end position="72"/>
    </location>
</feature>
<comment type="similarity">
    <text evidence="1">Belongs to the inositol monophosphatase superfamily.</text>
</comment>
<protein>
    <recommendedName>
        <fullName evidence="10">3'(2'),5'-bisphosphate nucleotidase</fullName>
    </recommendedName>
</protein>
<feature type="binding site" evidence="7">
    <location>
        <position position="150"/>
    </location>
    <ligand>
        <name>Mg(2+)</name>
        <dbReference type="ChEBI" id="CHEBI:18420"/>
        <label>1</label>
        <note>catalytic</note>
    </ligand>
</feature>
<name>A0A7S2U9K4_9STRA</name>
<feature type="binding site" evidence="7">
    <location>
        <position position="205"/>
    </location>
    <ligand>
        <name>Mg(2+)</name>
        <dbReference type="ChEBI" id="CHEBI:18420"/>
        <label>1</label>
        <note>catalytic</note>
    </ligand>
</feature>
<dbReference type="EMBL" id="HBHQ01007020">
    <property type="protein sequence ID" value="CAD9812895.1"/>
    <property type="molecule type" value="Transcribed_RNA"/>
</dbReference>
<comment type="cofactor">
    <cofactor evidence="7">
        <name>Mg(2+)</name>
        <dbReference type="ChEBI" id="CHEBI:18420"/>
    </cofactor>
</comment>
<keyword evidence="3 7" id="KW-0479">Metal-binding</keyword>
<reference evidence="9" key="1">
    <citation type="submission" date="2021-01" db="EMBL/GenBank/DDBJ databases">
        <authorList>
            <person name="Corre E."/>
            <person name="Pelletier E."/>
            <person name="Niang G."/>
            <person name="Scheremetjew M."/>
            <person name="Finn R."/>
            <person name="Kale V."/>
            <person name="Holt S."/>
            <person name="Cochrane G."/>
            <person name="Meng A."/>
            <person name="Brown T."/>
            <person name="Cohen L."/>
        </authorList>
    </citation>
    <scope>NUCLEOTIDE SEQUENCE</scope>
    <source>
        <strain evidence="9">CCMP2084</strain>
    </source>
</reference>
<evidence type="ECO:0000256" key="8">
    <source>
        <dbReference type="SAM" id="MobiDB-lite"/>
    </source>
</evidence>
<gene>
    <name evidence="9" type="ORF">ASEP1449_LOCUS4720</name>
</gene>
<dbReference type="InterPro" id="IPR050725">
    <property type="entry name" value="CysQ/Inositol_MonoPase"/>
</dbReference>
<sequence>MCEQHLISASLECPMKLPNRILASILFSLFACNIPSCHGFESAASRTKLVSPTSQQRISTHNHLATPASGSSGERMGSLKSLCDVSKRACDAVTPMVVAFYNSMHSAGTSKLKDDKSAFTIADGAVQHLLTDHLFGRPGSVSKFRGIVGEEDCAVNLSERPFTVDDLTIPEEFVPIVEKARRDISLLAEEIVDCDLYRSLTIFIDPIDGTREFSTGKGEECSICIGFADTQGAPVAGLVYRPITDPPTWAAGSKPEEYFAAELDMVAESAQNNKRGLLTSNGSISPFLGAFMNEMGYDQIRSGGAGNKMLMLLEGKGSAYIQDRGVSRWDTCAAQACIEAQGGILCKFTSFLEEKEDSYSYLESETNLDFEAGKSNLTMYNCGPSVGMNKSDPVRLATEVTEVTPYSNLCGIFAVAGKSNTTANKKTILAAAKAATKVSPPAFD</sequence>
<dbReference type="GO" id="GO:0004441">
    <property type="term" value="F:inositol-1,4-bisphosphate 1-phosphatase activity"/>
    <property type="evidence" value="ECO:0007669"/>
    <property type="project" value="UniProtKB-EC"/>
</dbReference>
<feature type="binding site" evidence="7">
    <location>
        <position position="208"/>
    </location>
    <ligand>
        <name>Mg(2+)</name>
        <dbReference type="ChEBI" id="CHEBI:18420"/>
        <label>1</label>
        <note>catalytic</note>
    </ligand>
</feature>
<comment type="catalytic activity">
    <reaction evidence="5">
        <text>1D-myo-inositol 1,3,4-trisphosphate + H2O = 1D-myo-inositol 3,4-bisphosphate + phosphate</text>
        <dbReference type="Rhea" id="RHEA:70319"/>
        <dbReference type="ChEBI" id="CHEBI:15377"/>
        <dbReference type="ChEBI" id="CHEBI:43474"/>
        <dbReference type="ChEBI" id="CHEBI:58414"/>
        <dbReference type="ChEBI" id="CHEBI:83241"/>
    </reaction>
    <physiologicalReaction direction="left-to-right" evidence="5">
        <dbReference type="Rhea" id="RHEA:70320"/>
    </physiologicalReaction>
</comment>
<feature type="region of interest" description="Disordered" evidence="8">
    <location>
        <begin position="55"/>
        <end position="75"/>
    </location>
</feature>
<dbReference type="InterPro" id="IPR020583">
    <property type="entry name" value="Inositol_monoP_metal-BS"/>
</dbReference>
<comment type="catalytic activity">
    <reaction evidence="6">
        <text>1D-myo-inositol 1,4-bisphosphate + H2O = 1D-myo-inositol 4-phosphate + phosphate</text>
        <dbReference type="Rhea" id="RHEA:15553"/>
        <dbReference type="ChEBI" id="CHEBI:15377"/>
        <dbReference type="ChEBI" id="CHEBI:43474"/>
        <dbReference type="ChEBI" id="CHEBI:58282"/>
        <dbReference type="ChEBI" id="CHEBI:58469"/>
        <dbReference type="EC" id="3.1.3.57"/>
    </reaction>
    <physiologicalReaction direction="left-to-right" evidence="6">
        <dbReference type="Rhea" id="RHEA:15554"/>
    </physiologicalReaction>
</comment>
<evidence type="ECO:0000256" key="1">
    <source>
        <dbReference type="ARBA" id="ARBA00009759"/>
    </source>
</evidence>
<dbReference type="Gene3D" id="3.40.190.80">
    <property type="match status" value="1"/>
</dbReference>
<evidence type="ECO:0008006" key="10">
    <source>
        <dbReference type="Google" id="ProtNLM"/>
    </source>
</evidence>
<proteinExistence type="inferred from homology"/>
<organism evidence="9">
    <name type="scientific">Attheya septentrionalis</name>
    <dbReference type="NCBI Taxonomy" id="420275"/>
    <lineage>
        <taxon>Eukaryota</taxon>
        <taxon>Sar</taxon>
        <taxon>Stramenopiles</taxon>
        <taxon>Ochrophyta</taxon>
        <taxon>Bacillariophyta</taxon>
        <taxon>Coscinodiscophyceae</taxon>
        <taxon>Chaetocerotophycidae</taxon>
        <taxon>Chaetocerotales</taxon>
        <taxon>Attheyaceae</taxon>
        <taxon>Attheya</taxon>
    </lineage>
</organism>
<dbReference type="GO" id="GO:0046872">
    <property type="term" value="F:metal ion binding"/>
    <property type="evidence" value="ECO:0007669"/>
    <property type="project" value="UniProtKB-KW"/>
</dbReference>
<feature type="binding site" evidence="7">
    <location>
        <position position="207"/>
    </location>
    <ligand>
        <name>Mg(2+)</name>
        <dbReference type="ChEBI" id="CHEBI:18420"/>
        <label>1</label>
        <note>catalytic</note>
    </ligand>
</feature>
<dbReference type="PROSITE" id="PS00629">
    <property type="entry name" value="IMP_1"/>
    <property type="match status" value="1"/>
</dbReference>
<accession>A0A7S2U9K4</accession>